<keyword evidence="2" id="KW-1185">Reference proteome</keyword>
<dbReference type="EMBL" id="SLXV01000021">
    <property type="protein sequence ID" value="TCP67074.1"/>
    <property type="molecule type" value="Genomic_DNA"/>
</dbReference>
<gene>
    <name evidence="1" type="ORF">EDD57_12115</name>
</gene>
<protein>
    <submittedName>
        <fullName evidence="1">Uncharacterized protein</fullName>
    </submittedName>
</protein>
<dbReference type="Proteomes" id="UP000294746">
    <property type="component" value="Unassembled WGS sequence"/>
</dbReference>
<reference evidence="1 2" key="1">
    <citation type="submission" date="2019-03" db="EMBL/GenBank/DDBJ databases">
        <title>Genomic Encyclopedia of Type Strains, Phase IV (KMG-IV): sequencing the most valuable type-strain genomes for metagenomic binning, comparative biology and taxonomic classification.</title>
        <authorList>
            <person name="Goeker M."/>
        </authorList>
    </citation>
    <scope>NUCLEOTIDE SEQUENCE [LARGE SCALE GENOMIC DNA]</scope>
    <source>
        <strain evidence="1 2">DSM 46831</strain>
    </source>
</reference>
<proteinExistence type="predicted"/>
<organism evidence="1 2">
    <name type="scientific">Baia soyae</name>
    <dbReference type="NCBI Taxonomy" id="1544746"/>
    <lineage>
        <taxon>Bacteria</taxon>
        <taxon>Bacillati</taxon>
        <taxon>Bacillota</taxon>
        <taxon>Bacilli</taxon>
        <taxon>Bacillales</taxon>
        <taxon>Thermoactinomycetaceae</taxon>
        <taxon>Baia</taxon>
    </lineage>
</organism>
<sequence>MPRKQWKTIVISCVVTLFVLFGAWKLSTWLTLQKPINSVFESGESFVTVTDIDVQPSVVSVQLTIIDADTFVQKFPEMNHTLQKIIGDKKLNVTWKNQPNALTKEAWEVSRFHIQEAIAHKKYGEIPAVTEKEAHEKGIDSLSRIDEDYLYISFMDGKRFTVEMVPIQPEGKKLD</sequence>
<comment type="caution">
    <text evidence="1">The sequence shown here is derived from an EMBL/GenBank/DDBJ whole genome shotgun (WGS) entry which is preliminary data.</text>
</comment>
<dbReference type="OrthoDB" id="2652483at2"/>
<accession>A0A4R2RUL5</accession>
<dbReference type="AlphaFoldDB" id="A0A4R2RUL5"/>
<dbReference type="RefSeq" id="WP_131848944.1">
    <property type="nucleotide sequence ID" value="NZ_SLXV01000021.1"/>
</dbReference>
<name>A0A4R2RUL5_9BACL</name>
<evidence type="ECO:0000313" key="2">
    <source>
        <dbReference type="Proteomes" id="UP000294746"/>
    </source>
</evidence>
<evidence type="ECO:0000313" key="1">
    <source>
        <dbReference type="EMBL" id="TCP67074.1"/>
    </source>
</evidence>